<accession>A0AAN4UP80</accession>
<dbReference type="Proteomes" id="UP000199541">
    <property type="component" value="Unassembled WGS sequence"/>
</dbReference>
<reference evidence="2" key="3">
    <citation type="submission" date="2023-06" db="EMBL/GenBank/DDBJ databases">
        <authorList>
            <person name="Sun Q."/>
            <person name="Zhou Y."/>
        </authorList>
    </citation>
    <scope>NUCLEOTIDE SEQUENCE</scope>
    <source>
        <strain evidence="2">CGMCC 1.10859</strain>
    </source>
</reference>
<dbReference type="Proteomes" id="UP000634647">
    <property type="component" value="Unassembled WGS sequence"/>
</dbReference>
<evidence type="ECO:0000313" key="5">
    <source>
        <dbReference type="Proteomes" id="UP000634647"/>
    </source>
</evidence>
<dbReference type="RefSeq" id="WP_035841494.1">
    <property type="nucleotide sequence ID" value="NZ_BNAB01000002.1"/>
</dbReference>
<feature type="transmembrane region" description="Helical" evidence="1">
    <location>
        <begin position="80"/>
        <end position="100"/>
    </location>
</feature>
<keyword evidence="4" id="KW-1185">Reference proteome</keyword>
<dbReference type="EMBL" id="FNOB01000002">
    <property type="protein sequence ID" value="SDW26639.1"/>
    <property type="molecule type" value="Genomic_DNA"/>
</dbReference>
<name>A0AAN4UP80_9RHOB</name>
<keyword evidence="1" id="KW-1133">Transmembrane helix</keyword>
<reference evidence="2" key="1">
    <citation type="journal article" date="2014" name="Int. J. Syst. Evol. Microbiol.">
        <title>Complete genome sequence of Corynebacterium casei LMG S-19264T (=DSM 44701T), isolated from a smear-ripened cheese.</title>
        <authorList>
            <consortium name="US DOE Joint Genome Institute (JGI-PGF)"/>
            <person name="Walter F."/>
            <person name="Albersmeier A."/>
            <person name="Kalinowski J."/>
            <person name="Ruckert C."/>
        </authorList>
    </citation>
    <scope>NUCLEOTIDE SEQUENCE</scope>
    <source>
        <strain evidence="2">CGMCC 1.10859</strain>
    </source>
</reference>
<dbReference type="InterPro" id="IPR046513">
    <property type="entry name" value="DUF6691"/>
</dbReference>
<evidence type="ECO:0000313" key="3">
    <source>
        <dbReference type="EMBL" id="SDW26639.1"/>
    </source>
</evidence>
<keyword evidence="1" id="KW-0812">Transmembrane</keyword>
<sequence>MRILVAALSGGLFGLGLLVSGMTDTARVQGFLDLFGHWDPTLAFVLGGAIAPMLFAWRLTRRHPRAVLGGQIPAMPEQVIDARLLTGSALFGLGWALAGFCPGPAIAALTFSGIGGGAFVAAMIAGMGLFAIYERLRQRAAVTA</sequence>
<evidence type="ECO:0000313" key="4">
    <source>
        <dbReference type="Proteomes" id="UP000199541"/>
    </source>
</evidence>
<dbReference type="EMBL" id="BNAB01000002">
    <property type="protein sequence ID" value="GHD99407.1"/>
    <property type="molecule type" value="Genomic_DNA"/>
</dbReference>
<proteinExistence type="predicted"/>
<evidence type="ECO:0000313" key="2">
    <source>
        <dbReference type="EMBL" id="GHD99407.1"/>
    </source>
</evidence>
<comment type="caution">
    <text evidence="2">The sequence shown here is derived from an EMBL/GenBank/DDBJ whole genome shotgun (WGS) entry which is preliminary data.</text>
</comment>
<dbReference type="AlphaFoldDB" id="A0AAN4UP80"/>
<keyword evidence="1" id="KW-0472">Membrane</keyword>
<evidence type="ECO:0000256" key="1">
    <source>
        <dbReference type="SAM" id="Phobius"/>
    </source>
</evidence>
<organism evidence="2 5">
    <name type="scientific">Allgaiera indica</name>
    <dbReference type="NCBI Taxonomy" id="765699"/>
    <lineage>
        <taxon>Bacteria</taxon>
        <taxon>Pseudomonadati</taxon>
        <taxon>Pseudomonadota</taxon>
        <taxon>Alphaproteobacteria</taxon>
        <taxon>Rhodobacterales</taxon>
        <taxon>Paracoccaceae</taxon>
        <taxon>Allgaiera</taxon>
    </lineage>
</organism>
<reference evidence="3 4" key="2">
    <citation type="submission" date="2016-10" db="EMBL/GenBank/DDBJ databases">
        <authorList>
            <person name="Varghese N."/>
            <person name="Submissions S."/>
        </authorList>
    </citation>
    <scope>NUCLEOTIDE SEQUENCE [LARGE SCALE GENOMIC DNA]</scope>
    <source>
        <strain evidence="3 4">DSM 24802</strain>
    </source>
</reference>
<dbReference type="Pfam" id="PF20398">
    <property type="entry name" value="DUF6691"/>
    <property type="match status" value="1"/>
</dbReference>
<feature type="transmembrane region" description="Helical" evidence="1">
    <location>
        <begin position="41"/>
        <end position="59"/>
    </location>
</feature>
<protein>
    <submittedName>
        <fullName evidence="2">Membrane protein</fullName>
    </submittedName>
</protein>
<gene>
    <name evidence="2" type="ORF">GCM10008024_06660</name>
    <name evidence="3" type="ORF">SAMN05444006_102210</name>
</gene>
<feature type="transmembrane region" description="Helical" evidence="1">
    <location>
        <begin position="106"/>
        <end position="133"/>
    </location>
</feature>